<protein>
    <submittedName>
        <fullName evidence="1">Uncharacterized protein</fullName>
    </submittedName>
</protein>
<comment type="caution">
    <text evidence="1">The sequence shown here is derived from an EMBL/GenBank/DDBJ whole genome shotgun (WGS) entry which is preliminary data.</text>
</comment>
<evidence type="ECO:0000313" key="1">
    <source>
        <dbReference type="EMBL" id="KAK8070889.1"/>
    </source>
</evidence>
<name>A0ABR1VI25_9PEZI</name>
<accession>A0ABR1VI25</accession>
<reference evidence="1 2" key="1">
    <citation type="submission" date="2023-01" db="EMBL/GenBank/DDBJ databases">
        <title>Analysis of 21 Apiospora genomes using comparative genomics revels a genus with tremendous synthesis potential of carbohydrate active enzymes and secondary metabolites.</title>
        <authorList>
            <person name="Sorensen T."/>
        </authorList>
    </citation>
    <scope>NUCLEOTIDE SEQUENCE [LARGE SCALE GENOMIC DNA]</scope>
    <source>
        <strain evidence="1 2">CBS 114990</strain>
    </source>
</reference>
<organism evidence="1 2">
    <name type="scientific">Apiospora hydei</name>
    <dbReference type="NCBI Taxonomy" id="1337664"/>
    <lineage>
        <taxon>Eukaryota</taxon>
        <taxon>Fungi</taxon>
        <taxon>Dikarya</taxon>
        <taxon>Ascomycota</taxon>
        <taxon>Pezizomycotina</taxon>
        <taxon>Sordariomycetes</taxon>
        <taxon>Xylariomycetidae</taxon>
        <taxon>Amphisphaeriales</taxon>
        <taxon>Apiosporaceae</taxon>
        <taxon>Apiospora</taxon>
    </lineage>
</organism>
<dbReference type="RefSeq" id="XP_066664697.1">
    <property type="nucleotide sequence ID" value="XM_066815407.1"/>
</dbReference>
<dbReference type="GeneID" id="92048467"/>
<sequence>MAVYSDFDSELTATLLVSRQVGEAMGYALLDALQDPVHVLRVDALGAAVDAVVGLRLGTANVGTDGVDKLRLGTANVGILTDGTGGVDRLGTANVGYPAANSGTLTLLFLDEVQVRVNSRGLEWEREGHARYDDREVEVVGLQWQTRDRKGQGR</sequence>
<evidence type="ECO:0000313" key="2">
    <source>
        <dbReference type="Proteomes" id="UP001433268"/>
    </source>
</evidence>
<keyword evidence="2" id="KW-1185">Reference proteome</keyword>
<gene>
    <name evidence="1" type="ORF">PG997_011092</name>
</gene>
<proteinExistence type="predicted"/>
<dbReference type="Proteomes" id="UP001433268">
    <property type="component" value="Unassembled WGS sequence"/>
</dbReference>
<dbReference type="EMBL" id="JAQQWN010000008">
    <property type="protein sequence ID" value="KAK8070889.1"/>
    <property type="molecule type" value="Genomic_DNA"/>
</dbReference>